<comment type="caution">
    <text evidence="3">The sequence shown here is derived from an EMBL/GenBank/DDBJ whole genome shotgun (WGS) entry which is preliminary data.</text>
</comment>
<dbReference type="PANTHER" id="PTHR47642">
    <property type="entry name" value="ATP-DEPENDENT DNA HELICASE"/>
    <property type="match status" value="1"/>
</dbReference>
<dbReference type="GO" id="GO:0005524">
    <property type="term" value="F:ATP binding"/>
    <property type="evidence" value="ECO:0007669"/>
    <property type="project" value="UniProtKB-KW"/>
</dbReference>
<dbReference type="GO" id="GO:0043139">
    <property type="term" value="F:5'-3' DNA helicase activity"/>
    <property type="evidence" value="ECO:0007669"/>
    <property type="project" value="UniProtKB-EC"/>
</dbReference>
<organism evidence="3 4">
    <name type="scientific">Allacma fusca</name>
    <dbReference type="NCBI Taxonomy" id="39272"/>
    <lineage>
        <taxon>Eukaryota</taxon>
        <taxon>Metazoa</taxon>
        <taxon>Ecdysozoa</taxon>
        <taxon>Arthropoda</taxon>
        <taxon>Hexapoda</taxon>
        <taxon>Collembola</taxon>
        <taxon>Symphypleona</taxon>
        <taxon>Sminthuridae</taxon>
        <taxon>Allacma</taxon>
    </lineage>
</organism>
<dbReference type="GO" id="GO:0000723">
    <property type="term" value="P:telomere maintenance"/>
    <property type="evidence" value="ECO:0007669"/>
    <property type="project" value="InterPro"/>
</dbReference>
<accession>A0A8J2PCM4</accession>
<keyword evidence="1" id="KW-0378">Hydrolase</keyword>
<dbReference type="EMBL" id="CAJVCH010370142">
    <property type="protein sequence ID" value="CAG7816433.1"/>
    <property type="molecule type" value="Genomic_DNA"/>
</dbReference>
<keyword evidence="1" id="KW-0347">Helicase</keyword>
<evidence type="ECO:0000313" key="4">
    <source>
        <dbReference type="Proteomes" id="UP000708208"/>
    </source>
</evidence>
<evidence type="ECO:0000259" key="2">
    <source>
        <dbReference type="Pfam" id="PF05970"/>
    </source>
</evidence>
<comment type="cofactor">
    <cofactor evidence="1">
        <name>Mg(2+)</name>
        <dbReference type="ChEBI" id="CHEBI:18420"/>
    </cofactor>
</comment>
<evidence type="ECO:0000313" key="3">
    <source>
        <dbReference type="EMBL" id="CAG7816433.1"/>
    </source>
</evidence>
<dbReference type="Pfam" id="PF05970">
    <property type="entry name" value="PIF1"/>
    <property type="match status" value="1"/>
</dbReference>
<keyword evidence="1" id="KW-0067">ATP-binding</keyword>
<keyword evidence="1" id="KW-0547">Nucleotide-binding</keyword>
<keyword evidence="4" id="KW-1185">Reference proteome</keyword>
<evidence type="ECO:0000256" key="1">
    <source>
        <dbReference type="RuleBase" id="RU363044"/>
    </source>
</evidence>
<keyword evidence="1" id="KW-0234">DNA repair</keyword>
<dbReference type="InterPro" id="IPR010285">
    <property type="entry name" value="DNA_helicase_pif1-like_DEAD"/>
</dbReference>
<dbReference type="Proteomes" id="UP000708208">
    <property type="component" value="Unassembled WGS sequence"/>
</dbReference>
<protein>
    <recommendedName>
        <fullName evidence="1">ATP-dependent DNA helicase</fullName>
        <ecNumber evidence="1">5.6.2.3</ecNumber>
    </recommendedName>
</protein>
<feature type="non-terminal residue" evidence="3">
    <location>
        <position position="1"/>
    </location>
</feature>
<reference evidence="3" key="1">
    <citation type="submission" date="2021-06" db="EMBL/GenBank/DDBJ databases">
        <authorList>
            <person name="Hodson N. C."/>
            <person name="Mongue J. A."/>
            <person name="Jaron S. K."/>
        </authorList>
    </citation>
    <scope>NUCLEOTIDE SEQUENCE</scope>
</reference>
<sequence length="341" mass="38807">GKTLLGHHIKYILEQHRKINPSFKFAITAYTGSSASILSGTTIHSTFGIPLYFQPEDQEAFLQSFSVTSPKAIRLRLIKFILIDEVSFVGKRMLQLVDCILKKVSFVDKDKPFANKSIIMMGDIWQLGPVGDFELYTKPLIDSPQHLAAFNLYHSFENVFALKNSYRQGGNDESSAKHRQLLERLKRGGCQKDDIDFLSTRIKNKLSEDEIRLFRNSLHIFPTNSQVRAHNLSVLKSTYAPDEIIVIENGDEILQIAVGASVILQKNLNIEWGLVNSARGTIKKVHYKEDVAYCIVVDFPNYTGNMQEMETFGGVPIFKTFTNTYCRDTNRFIWVNKFPIG</sequence>
<name>A0A8J2PCM4_9HEXA</name>
<dbReference type="InterPro" id="IPR051055">
    <property type="entry name" value="PIF1_helicase"/>
</dbReference>
<dbReference type="GO" id="GO:0006281">
    <property type="term" value="P:DNA repair"/>
    <property type="evidence" value="ECO:0007669"/>
    <property type="project" value="UniProtKB-KW"/>
</dbReference>
<dbReference type="GO" id="GO:0006310">
    <property type="term" value="P:DNA recombination"/>
    <property type="evidence" value="ECO:0007669"/>
    <property type="project" value="UniProtKB-KW"/>
</dbReference>
<dbReference type="AlphaFoldDB" id="A0A8J2PCM4"/>
<feature type="domain" description="DNA helicase Pif1-like DEAD-box helicase" evidence="2">
    <location>
        <begin position="1"/>
        <end position="181"/>
    </location>
</feature>
<proteinExistence type="inferred from homology"/>
<comment type="catalytic activity">
    <reaction evidence="1">
        <text>ATP + H2O = ADP + phosphate + H(+)</text>
        <dbReference type="Rhea" id="RHEA:13065"/>
        <dbReference type="ChEBI" id="CHEBI:15377"/>
        <dbReference type="ChEBI" id="CHEBI:15378"/>
        <dbReference type="ChEBI" id="CHEBI:30616"/>
        <dbReference type="ChEBI" id="CHEBI:43474"/>
        <dbReference type="ChEBI" id="CHEBI:456216"/>
        <dbReference type="EC" id="5.6.2.3"/>
    </reaction>
</comment>
<keyword evidence="1" id="KW-0233">DNA recombination</keyword>
<keyword evidence="1" id="KW-0227">DNA damage</keyword>
<feature type="non-terminal residue" evidence="3">
    <location>
        <position position="341"/>
    </location>
</feature>
<dbReference type="PANTHER" id="PTHR47642:SF5">
    <property type="entry name" value="ATP-DEPENDENT DNA HELICASE"/>
    <property type="match status" value="1"/>
</dbReference>
<dbReference type="GO" id="GO:0016787">
    <property type="term" value="F:hydrolase activity"/>
    <property type="evidence" value="ECO:0007669"/>
    <property type="project" value="UniProtKB-KW"/>
</dbReference>
<dbReference type="EC" id="5.6.2.3" evidence="1"/>
<comment type="similarity">
    <text evidence="1">Belongs to the helicase family.</text>
</comment>
<gene>
    <name evidence="3" type="ORF">AFUS01_LOCUS27053</name>
</gene>
<dbReference type="OrthoDB" id="416437at2759"/>